<dbReference type="PROSITE" id="PS51186">
    <property type="entry name" value="GNAT"/>
    <property type="match status" value="1"/>
</dbReference>
<accession>A0A136PML4</accession>
<dbReference type="CDD" id="cd04301">
    <property type="entry name" value="NAT_SF"/>
    <property type="match status" value="1"/>
</dbReference>
<comment type="caution">
    <text evidence="2">The sequence shown here is derived from an EMBL/GenBank/DDBJ whole genome shotgun (WGS) entry which is preliminary data.</text>
</comment>
<dbReference type="OrthoDB" id="9796171at2"/>
<dbReference type="InterPro" id="IPR000182">
    <property type="entry name" value="GNAT_dom"/>
</dbReference>
<name>A0A136PML4_9ACTN</name>
<keyword evidence="2" id="KW-0808">Transferase</keyword>
<sequence length="152" mass="16627">MLPQTTSVRVSAFADLTPHILYDLLRLRVDTFVVEQECAYPELDGRDVEPATRHLWLERDGAVLAYLRILAEPDGAARIGRVVVAPAARGGGHAGRLMTEALALAGDRPCVLEAQAHLAAFYARYGFTVTGPEYVEDGIPHLPMRRPGRPTP</sequence>
<dbReference type="Pfam" id="PF13673">
    <property type="entry name" value="Acetyltransf_10"/>
    <property type="match status" value="1"/>
</dbReference>
<evidence type="ECO:0000313" key="2">
    <source>
        <dbReference type="EMBL" id="KXK59557.1"/>
    </source>
</evidence>
<protein>
    <submittedName>
        <fullName evidence="2">GCN5 family acetyltransferase</fullName>
    </submittedName>
</protein>
<dbReference type="EMBL" id="LRQV01000107">
    <property type="protein sequence ID" value="KXK59557.1"/>
    <property type="molecule type" value="Genomic_DNA"/>
</dbReference>
<dbReference type="Gene3D" id="3.40.630.30">
    <property type="match status" value="1"/>
</dbReference>
<keyword evidence="3" id="KW-1185">Reference proteome</keyword>
<feature type="domain" description="N-acetyltransferase" evidence="1">
    <location>
        <begin position="11"/>
        <end position="149"/>
    </location>
</feature>
<gene>
    <name evidence="2" type="ORF">AWW66_23530</name>
</gene>
<dbReference type="AlphaFoldDB" id="A0A136PML4"/>
<evidence type="ECO:0000259" key="1">
    <source>
        <dbReference type="PROSITE" id="PS51186"/>
    </source>
</evidence>
<dbReference type="Proteomes" id="UP000070620">
    <property type="component" value="Unassembled WGS sequence"/>
</dbReference>
<proteinExistence type="predicted"/>
<dbReference type="RefSeq" id="WP_067370503.1">
    <property type="nucleotide sequence ID" value="NZ_JBIUBN010000019.1"/>
</dbReference>
<evidence type="ECO:0000313" key="3">
    <source>
        <dbReference type="Proteomes" id="UP000070620"/>
    </source>
</evidence>
<reference evidence="2 3" key="1">
    <citation type="submission" date="2016-01" db="EMBL/GenBank/DDBJ databases">
        <title>Whole genome sequence and analysis of Micromonospora rosaria DSM 803, which can produce antibacterial substance rosamicin.</title>
        <authorList>
            <person name="Yang H."/>
            <person name="He X."/>
            <person name="Zhu D."/>
        </authorList>
    </citation>
    <scope>NUCLEOTIDE SEQUENCE [LARGE SCALE GENOMIC DNA]</scope>
    <source>
        <strain evidence="2 3">DSM 803</strain>
    </source>
</reference>
<dbReference type="GO" id="GO:0016747">
    <property type="term" value="F:acyltransferase activity, transferring groups other than amino-acyl groups"/>
    <property type="evidence" value="ECO:0007669"/>
    <property type="project" value="InterPro"/>
</dbReference>
<dbReference type="SUPFAM" id="SSF55729">
    <property type="entry name" value="Acyl-CoA N-acyltransferases (Nat)"/>
    <property type="match status" value="1"/>
</dbReference>
<dbReference type="InterPro" id="IPR016181">
    <property type="entry name" value="Acyl_CoA_acyltransferase"/>
</dbReference>
<organism evidence="2 3">
    <name type="scientific">Micromonospora rosaria</name>
    <dbReference type="NCBI Taxonomy" id="47874"/>
    <lineage>
        <taxon>Bacteria</taxon>
        <taxon>Bacillati</taxon>
        <taxon>Actinomycetota</taxon>
        <taxon>Actinomycetes</taxon>
        <taxon>Micromonosporales</taxon>
        <taxon>Micromonosporaceae</taxon>
        <taxon>Micromonospora</taxon>
    </lineage>
</organism>